<evidence type="ECO:0000313" key="2">
    <source>
        <dbReference type="EMBL" id="OQD84176.1"/>
    </source>
</evidence>
<evidence type="ECO:0000256" key="1">
    <source>
        <dbReference type="SAM" id="MobiDB-lite"/>
    </source>
</evidence>
<feature type="region of interest" description="Disordered" evidence="1">
    <location>
        <begin position="30"/>
        <end position="50"/>
    </location>
</feature>
<accession>A0A1V6Q5V2</accession>
<dbReference type="EMBL" id="MDYO01000131">
    <property type="protein sequence ID" value="OQD84176.1"/>
    <property type="molecule type" value="Genomic_DNA"/>
</dbReference>
<reference evidence="3" key="1">
    <citation type="journal article" date="2017" name="Nat. Microbiol.">
        <title>Global analysis of biosynthetic gene clusters reveals vast potential of secondary metabolite production in Penicillium species.</title>
        <authorList>
            <person name="Nielsen J.C."/>
            <person name="Grijseels S."/>
            <person name="Prigent S."/>
            <person name="Ji B."/>
            <person name="Dainat J."/>
            <person name="Nielsen K.F."/>
            <person name="Frisvad J.C."/>
            <person name="Workman M."/>
            <person name="Nielsen J."/>
        </authorList>
    </citation>
    <scope>NUCLEOTIDE SEQUENCE [LARGE SCALE GENOMIC DNA]</scope>
    <source>
        <strain evidence="3">IBT 29525</strain>
    </source>
</reference>
<dbReference type="AlphaFoldDB" id="A0A1V6Q5V2"/>
<keyword evidence="3" id="KW-1185">Reference proteome</keyword>
<sequence>MKRKSMRNYQPTKRRLMQFIGSPLEDVVTNNGSKDRLCKHRGCQSPSVLD</sequence>
<name>A0A1V6Q5V2_9EURO</name>
<evidence type="ECO:0000313" key="3">
    <source>
        <dbReference type="Proteomes" id="UP000191612"/>
    </source>
</evidence>
<proteinExistence type="predicted"/>
<organism evidence="2 3">
    <name type="scientific">Penicillium solitum</name>
    <dbReference type="NCBI Taxonomy" id="60172"/>
    <lineage>
        <taxon>Eukaryota</taxon>
        <taxon>Fungi</taxon>
        <taxon>Dikarya</taxon>
        <taxon>Ascomycota</taxon>
        <taxon>Pezizomycotina</taxon>
        <taxon>Eurotiomycetes</taxon>
        <taxon>Eurotiomycetidae</taxon>
        <taxon>Eurotiales</taxon>
        <taxon>Aspergillaceae</taxon>
        <taxon>Penicillium</taxon>
    </lineage>
</organism>
<gene>
    <name evidence="2" type="ORF">PENSOL_c132G11145</name>
</gene>
<dbReference type="Proteomes" id="UP000191612">
    <property type="component" value="Unassembled WGS sequence"/>
</dbReference>
<protein>
    <submittedName>
        <fullName evidence="2">Uncharacterized protein</fullName>
    </submittedName>
</protein>
<comment type="caution">
    <text evidence="2">The sequence shown here is derived from an EMBL/GenBank/DDBJ whole genome shotgun (WGS) entry which is preliminary data.</text>
</comment>